<evidence type="ECO:0008006" key="3">
    <source>
        <dbReference type="Google" id="ProtNLM"/>
    </source>
</evidence>
<dbReference type="Pfam" id="PF13715">
    <property type="entry name" value="CarbopepD_reg_2"/>
    <property type="match status" value="1"/>
</dbReference>
<dbReference type="Gene3D" id="2.60.40.1120">
    <property type="entry name" value="Carboxypeptidase-like, regulatory domain"/>
    <property type="match status" value="1"/>
</dbReference>
<dbReference type="RefSeq" id="WP_111347849.1">
    <property type="nucleotide sequence ID" value="NZ_QLII01000001.1"/>
</dbReference>
<dbReference type="OrthoDB" id="1223654at2"/>
<gene>
    <name evidence="1" type="ORF">HMF3257_29795</name>
</gene>
<organism evidence="1 2">
    <name type="scientific">Spirosoma telluris</name>
    <dbReference type="NCBI Taxonomy" id="2183553"/>
    <lineage>
        <taxon>Bacteria</taxon>
        <taxon>Pseudomonadati</taxon>
        <taxon>Bacteroidota</taxon>
        <taxon>Cytophagia</taxon>
        <taxon>Cytophagales</taxon>
        <taxon>Cytophagaceae</taxon>
        <taxon>Spirosoma</taxon>
    </lineage>
</organism>
<reference evidence="1 2" key="1">
    <citation type="submission" date="2018-06" db="EMBL/GenBank/DDBJ databases">
        <title>Spirosoma sp. HMF3257 Genome sequencing and assembly.</title>
        <authorList>
            <person name="Kang H."/>
            <person name="Cha I."/>
            <person name="Kim H."/>
            <person name="Kang J."/>
            <person name="Joh K."/>
        </authorList>
    </citation>
    <scope>NUCLEOTIDE SEQUENCE [LARGE SCALE GENOMIC DNA]</scope>
    <source>
        <strain evidence="1 2">HMF3257</strain>
    </source>
</reference>
<evidence type="ECO:0000313" key="1">
    <source>
        <dbReference type="EMBL" id="RAI77322.1"/>
    </source>
</evidence>
<comment type="caution">
    <text evidence="1">The sequence shown here is derived from an EMBL/GenBank/DDBJ whole genome shotgun (WGS) entry which is preliminary data.</text>
</comment>
<sequence>MKLYFSTIIAILLILIIPFELFSQSILIGTVEDGETHKPIPFANVFLSNTTKGAISDEQGKFTIKNVPIGRFDLIASAIGFETLKITLQTSDKRSYRIILKPSNNQLNDITVKARKDKSWIDKVTFFKNNFIGISENAKYCNLVNPEVLYFNDTLNSFRAYARDLLIVENRGLGYRLKYALIKFDYDYKKKKISYEGYPVFESITPESEKESNRWIENRKKAYLGSIRHFMKSLYKRQLFKNGFIVQRVIEKIDKSGKVRQITLHGKKVNFYPTPADTIVRVLLPDTLSADKLIDTDQSTNGQTVVSFQGTMQVVYFYELESFDYQQTHSPPKEGYLKSPQLSIMRMTSPSVVIEPDGHFYDPLGILFEWYWSWELVSEMLPFDYEII</sequence>
<keyword evidence="2" id="KW-1185">Reference proteome</keyword>
<dbReference type="SUPFAM" id="SSF49464">
    <property type="entry name" value="Carboxypeptidase regulatory domain-like"/>
    <property type="match status" value="1"/>
</dbReference>
<protein>
    <recommendedName>
        <fullName evidence="3">Carboxypeptidase-like regulatory domain-containing protein</fullName>
    </recommendedName>
</protein>
<accession>A0A327NPY9</accession>
<dbReference type="Proteomes" id="UP000249016">
    <property type="component" value="Unassembled WGS sequence"/>
</dbReference>
<dbReference type="EMBL" id="QLII01000001">
    <property type="protein sequence ID" value="RAI77322.1"/>
    <property type="molecule type" value="Genomic_DNA"/>
</dbReference>
<proteinExistence type="predicted"/>
<evidence type="ECO:0000313" key="2">
    <source>
        <dbReference type="Proteomes" id="UP000249016"/>
    </source>
</evidence>
<name>A0A327NPY9_9BACT</name>
<dbReference type="AlphaFoldDB" id="A0A327NPY9"/>
<dbReference type="InterPro" id="IPR008969">
    <property type="entry name" value="CarboxyPept-like_regulatory"/>
</dbReference>